<dbReference type="Proteomes" id="UP000008495">
    <property type="component" value="Unassembled WGS sequence"/>
</dbReference>
<keyword evidence="1" id="KW-0812">Transmembrane</keyword>
<accession>K6V3E6</accession>
<evidence type="ECO:0000313" key="3">
    <source>
        <dbReference type="Proteomes" id="UP000008495"/>
    </source>
</evidence>
<gene>
    <name evidence="2" type="ORF">AUCHE_01_01400</name>
</gene>
<evidence type="ECO:0000256" key="1">
    <source>
        <dbReference type="SAM" id="Phobius"/>
    </source>
</evidence>
<feature type="transmembrane region" description="Helical" evidence="1">
    <location>
        <begin position="41"/>
        <end position="62"/>
    </location>
</feature>
<dbReference type="EMBL" id="BAGZ01000001">
    <property type="protein sequence ID" value="GAB76578.1"/>
    <property type="molecule type" value="Genomic_DNA"/>
</dbReference>
<name>K6V3E6_9MICO</name>
<proteinExistence type="predicted"/>
<comment type="caution">
    <text evidence="2">The sequence shown here is derived from an EMBL/GenBank/DDBJ whole genome shotgun (WGS) entry which is preliminary data.</text>
</comment>
<evidence type="ECO:0000313" key="2">
    <source>
        <dbReference type="EMBL" id="GAB76578.1"/>
    </source>
</evidence>
<sequence>MVQDMKESPQSGGVVTADASAVPRIGAPAGVARIARKVGSLFVTLILVVVLTGSFAVSARLAHVAFGRHDVSAAVGQQLTWLEGQTSSDAPDRMQKKHRDGAFLQLVLTGMAAAHDESRPAAVRLPLLRAYLYRVEHEEIKQRYVAAALPENGAFYQGWTLLLATQVARLSGEEADAKVVREKASPLVNALTMSPSGLLASYPNVYRPVDSVVVAGALRRADEIVGVPGVTEALATWVPRLEPLRDPSTKLLPHVTDATGRSIEGPRATSQAIIQIFWPSIDPATSSRDWVAFENTFLCPRLGLVAVCEFPGGWWGVSDADSGPLIVGVSPLATVMTMAAARAHGNEELAVQISRETALFEVLSSEKGEKKHYNSDSWPLSDAVIVASRAVPVSRELPGVDDRDPVAWKAWVLCALIPGVIAAGALAWRVMGRRRRLSGPLEHDAAPPDAPSSKRWS</sequence>
<dbReference type="AlphaFoldDB" id="K6V3E6"/>
<keyword evidence="3" id="KW-1185">Reference proteome</keyword>
<keyword evidence="1" id="KW-0472">Membrane</keyword>
<dbReference type="eggNOG" id="ENOG5033XH3">
    <property type="taxonomic scope" value="Bacteria"/>
</dbReference>
<protein>
    <submittedName>
        <fullName evidence="2">Uncharacterized protein</fullName>
    </submittedName>
</protein>
<reference evidence="2 3" key="1">
    <citation type="submission" date="2012-08" db="EMBL/GenBank/DDBJ databases">
        <title>Whole genome shotgun sequence of Austwickia chelonae NBRC 105200.</title>
        <authorList>
            <person name="Yoshida I."/>
            <person name="Hosoyama A."/>
            <person name="Tsuchikane K."/>
            <person name="Katsumata H."/>
            <person name="Ando Y."/>
            <person name="Ohji S."/>
            <person name="Hamada M."/>
            <person name="Tamura T."/>
            <person name="Yamazoe A."/>
            <person name="Yamazaki S."/>
            <person name="Fujita N."/>
        </authorList>
    </citation>
    <scope>NUCLEOTIDE SEQUENCE [LARGE SCALE GENOMIC DNA]</scope>
    <source>
        <strain evidence="2 3">NBRC 105200</strain>
    </source>
</reference>
<organism evidence="2 3">
    <name type="scientific">Austwickia chelonae NBRC 105200</name>
    <dbReference type="NCBI Taxonomy" id="1184607"/>
    <lineage>
        <taxon>Bacteria</taxon>
        <taxon>Bacillati</taxon>
        <taxon>Actinomycetota</taxon>
        <taxon>Actinomycetes</taxon>
        <taxon>Micrococcales</taxon>
        <taxon>Dermatophilaceae</taxon>
        <taxon>Austwickia</taxon>
    </lineage>
</organism>
<feature type="transmembrane region" description="Helical" evidence="1">
    <location>
        <begin position="408"/>
        <end position="428"/>
    </location>
</feature>
<dbReference type="STRING" id="100225.SAMN05421595_1708"/>
<keyword evidence="1" id="KW-1133">Transmembrane helix</keyword>